<reference evidence="2 3" key="1">
    <citation type="journal article" date="2011" name="J. Bacteriol.">
        <title>Draft genome sequence of Caloramator australicus strain RC3T, a thermoanaerobe from the Great Artesian Basin of Australia.</title>
        <authorList>
            <person name="Ogg C.D."/>
            <person name="Patel B.K.C."/>
        </authorList>
    </citation>
    <scope>NUCLEOTIDE SEQUENCE [LARGE SCALE GENOMIC DNA]</scope>
    <source>
        <strain evidence="2 3">RC3</strain>
    </source>
</reference>
<dbReference type="RefSeq" id="WP_008908853.1">
    <property type="nucleotide sequence ID" value="NZ_CAKP01000082.1"/>
</dbReference>
<dbReference type="AlphaFoldDB" id="I7K7S8"/>
<evidence type="ECO:0000313" key="2">
    <source>
        <dbReference type="EMBL" id="CCJ33589.1"/>
    </source>
</evidence>
<evidence type="ECO:0000259" key="1">
    <source>
        <dbReference type="Pfam" id="PF13392"/>
    </source>
</evidence>
<dbReference type="InterPro" id="IPR003615">
    <property type="entry name" value="HNH_nuc"/>
</dbReference>
<dbReference type="InterPro" id="IPR044930">
    <property type="entry name" value="Homing_endonuclease_His-Me"/>
</dbReference>
<organism evidence="2 3">
    <name type="scientific">Caloramator australicus RC3</name>
    <dbReference type="NCBI Taxonomy" id="857293"/>
    <lineage>
        <taxon>Bacteria</taxon>
        <taxon>Bacillati</taxon>
        <taxon>Bacillota</taxon>
        <taxon>Clostridia</taxon>
        <taxon>Eubacteriales</taxon>
        <taxon>Clostridiaceae</taxon>
        <taxon>Caloramator</taxon>
    </lineage>
</organism>
<name>I7K7S8_9CLOT</name>
<gene>
    <name evidence="2" type="ORF">CAAU_1505</name>
</gene>
<dbReference type="InterPro" id="IPR044925">
    <property type="entry name" value="His-Me_finger_sf"/>
</dbReference>
<proteinExistence type="predicted"/>
<protein>
    <recommendedName>
        <fullName evidence="1">HNH nuclease domain-containing protein</fullName>
    </recommendedName>
</protein>
<sequence length="410" mass="48645">MYCIKYPGDLDKDGYPVIGNKRVIGSIVTKNIGRQIQDDECIYRICNRKDCMNPNHLKVVNKKESKRNLPLKQQYTTLELTKENIYLVKYLNAKGERKEDICNFIKVKFEGSNHEIALPDEIFNLIIKCKMWEDIDMENKEKVEALIKLDKYFDDENKCIEVDFQDGYAYPYVYDKNKKVFAHRYVFTTDNDEKMLEGKVIMHKCDNPRCVRPSHLELGTQKDNIEDKVKKNRQYRYWDLDKYIDKIIYLKDIEGKSFENISKEISSIIGKKVDKKTIMNRYYKNKKFHFKKITQKEIVLDNIDKILIYRNDYGYSYRKIGILLSKEKGISKAIPGQLIKEVYIKEMGKRGLKIPETQTKMDLIIKNKSEVQNLIQDGISLREIARRLSEKLKFKVNHTQIKRVLMQDYS</sequence>
<comment type="caution">
    <text evidence="2">The sequence shown here is derived from an EMBL/GenBank/DDBJ whole genome shotgun (WGS) entry which is preliminary data.</text>
</comment>
<dbReference type="GO" id="GO:0004519">
    <property type="term" value="F:endonuclease activity"/>
    <property type="evidence" value="ECO:0007669"/>
    <property type="project" value="InterPro"/>
</dbReference>
<dbReference type="SUPFAM" id="SSF54060">
    <property type="entry name" value="His-Me finger endonucleases"/>
    <property type="match status" value="1"/>
</dbReference>
<evidence type="ECO:0000313" key="3">
    <source>
        <dbReference type="Proteomes" id="UP000007652"/>
    </source>
</evidence>
<accession>I7K7S8</accession>
<feature type="domain" description="HNH nuclease" evidence="1">
    <location>
        <begin position="181"/>
        <end position="224"/>
    </location>
</feature>
<dbReference type="EMBL" id="CAKP01000082">
    <property type="protein sequence ID" value="CCJ33589.1"/>
    <property type="molecule type" value="Genomic_DNA"/>
</dbReference>
<dbReference type="OrthoDB" id="6631788at2"/>
<dbReference type="Proteomes" id="UP000007652">
    <property type="component" value="Unassembled WGS sequence"/>
</dbReference>
<dbReference type="Pfam" id="PF13392">
    <property type="entry name" value="HNH_3"/>
    <property type="match status" value="1"/>
</dbReference>
<dbReference type="Gene3D" id="3.90.75.10">
    <property type="entry name" value="Homing Intron 3 (I-ppo) Encoded Endonuclease, Chain A"/>
    <property type="match status" value="1"/>
</dbReference>
<keyword evidence="3" id="KW-1185">Reference proteome</keyword>
<dbReference type="STRING" id="857293.CAAU_1505"/>